<evidence type="ECO:0000313" key="8">
    <source>
        <dbReference type="Proteomes" id="UP000604046"/>
    </source>
</evidence>
<evidence type="ECO:0000256" key="5">
    <source>
        <dbReference type="SAM" id="MobiDB-lite"/>
    </source>
</evidence>
<name>A0A812JHQ6_9DINO</name>
<dbReference type="OrthoDB" id="433512at2759"/>
<dbReference type="Proteomes" id="UP000604046">
    <property type="component" value="Unassembled WGS sequence"/>
</dbReference>
<gene>
    <name evidence="7" type="ORF">SNAT2548_LOCUS6532</name>
</gene>
<feature type="transmembrane region" description="Helical" evidence="6">
    <location>
        <begin position="100"/>
        <end position="121"/>
    </location>
</feature>
<feature type="transmembrane region" description="Helical" evidence="6">
    <location>
        <begin position="214"/>
        <end position="233"/>
    </location>
</feature>
<dbReference type="Gene3D" id="1.20.1250.20">
    <property type="entry name" value="MFS general substrate transporter like domains"/>
    <property type="match status" value="1"/>
</dbReference>
<feature type="transmembrane region" description="Helical" evidence="6">
    <location>
        <begin position="128"/>
        <end position="148"/>
    </location>
</feature>
<evidence type="ECO:0000256" key="1">
    <source>
        <dbReference type="ARBA" id="ARBA00004141"/>
    </source>
</evidence>
<reference evidence="7" key="1">
    <citation type="submission" date="2021-02" db="EMBL/GenBank/DDBJ databases">
        <authorList>
            <person name="Dougan E. K."/>
            <person name="Rhodes N."/>
            <person name="Thang M."/>
            <person name="Chan C."/>
        </authorList>
    </citation>
    <scope>NUCLEOTIDE SEQUENCE</scope>
</reference>
<feature type="region of interest" description="Disordered" evidence="5">
    <location>
        <begin position="254"/>
        <end position="281"/>
    </location>
</feature>
<sequence>MIQVSGSGSVEHLELVCWLPWRLGAGKTLVPVSNLADSGQDGEILGISEALASLATRKQSLGVLALSVMFFVKDLAFYGMGNFWPLAWRKTNKLAGTSPATELLATAGLGLPGVAVAMLLIFSLPRRFAFTMSAVLCAFGVYAVHGILDKEMSLGLVGVVFFKLFYPTAQMTTFLLPSEVFTTQIRVWSMSIIAFCGRMAPLAVPLLIHSSTHLFLYLTMGLLLLSALLVWYLPETKDVELIEVPQGRPLAAKDAPSYGAAAPPVPVRFGSLRKTERPKTP</sequence>
<comment type="subcellular location">
    <subcellularLocation>
        <location evidence="1">Membrane</location>
        <topology evidence="1">Multi-pass membrane protein</topology>
    </subcellularLocation>
</comment>
<dbReference type="SUPFAM" id="SSF103473">
    <property type="entry name" value="MFS general substrate transporter"/>
    <property type="match status" value="1"/>
</dbReference>
<proteinExistence type="predicted"/>
<evidence type="ECO:0000256" key="6">
    <source>
        <dbReference type="SAM" id="Phobius"/>
    </source>
</evidence>
<feature type="transmembrane region" description="Helical" evidence="6">
    <location>
        <begin position="154"/>
        <end position="176"/>
    </location>
</feature>
<organism evidence="7 8">
    <name type="scientific">Symbiodinium natans</name>
    <dbReference type="NCBI Taxonomy" id="878477"/>
    <lineage>
        <taxon>Eukaryota</taxon>
        <taxon>Sar</taxon>
        <taxon>Alveolata</taxon>
        <taxon>Dinophyceae</taxon>
        <taxon>Suessiales</taxon>
        <taxon>Symbiodiniaceae</taxon>
        <taxon>Symbiodinium</taxon>
    </lineage>
</organism>
<evidence type="ECO:0000256" key="4">
    <source>
        <dbReference type="ARBA" id="ARBA00023136"/>
    </source>
</evidence>
<feature type="transmembrane region" description="Helical" evidence="6">
    <location>
        <begin position="61"/>
        <end position="80"/>
    </location>
</feature>
<dbReference type="AlphaFoldDB" id="A0A812JHQ6"/>
<dbReference type="GO" id="GO:0016020">
    <property type="term" value="C:membrane"/>
    <property type="evidence" value="ECO:0007669"/>
    <property type="project" value="UniProtKB-SubCell"/>
</dbReference>
<evidence type="ECO:0000256" key="3">
    <source>
        <dbReference type="ARBA" id="ARBA00022989"/>
    </source>
</evidence>
<evidence type="ECO:0000313" key="7">
    <source>
        <dbReference type="EMBL" id="CAE7205908.1"/>
    </source>
</evidence>
<keyword evidence="3 6" id="KW-1133">Transmembrane helix</keyword>
<keyword evidence="2 6" id="KW-0812">Transmembrane</keyword>
<protein>
    <recommendedName>
        <fullName evidence="9">Major facilitator superfamily (MFS) profile domain-containing protein</fullName>
    </recommendedName>
</protein>
<keyword evidence="8" id="KW-1185">Reference proteome</keyword>
<evidence type="ECO:0008006" key="9">
    <source>
        <dbReference type="Google" id="ProtNLM"/>
    </source>
</evidence>
<evidence type="ECO:0000256" key="2">
    <source>
        <dbReference type="ARBA" id="ARBA00022692"/>
    </source>
</evidence>
<feature type="transmembrane region" description="Helical" evidence="6">
    <location>
        <begin position="188"/>
        <end position="208"/>
    </location>
</feature>
<dbReference type="PANTHER" id="PTHR24064">
    <property type="entry name" value="SOLUTE CARRIER FAMILY 22 MEMBER"/>
    <property type="match status" value="1"/>
</dbReference>
<dbReference type="InterPro" id="IPR036259">
    <property type="entry name" value="MFS_trans_sf"/>
</dbReference>
<keyword evidence="4 6" id="KW-0472">Membrane</keyword>
<comment type="caution">
    <text evidence="7">The sequence shown here is derived from an EMBL/GenBank/DDBJ whole genome shotgun (WGS) entry which is preliminary data.</text>
</comment>
<accession>A0A812JHQ6</accession>
<dbReference type="EMBL" id="CAJNDS010000435">
    <property type="protein sequence ID" value="CAE7205908.1"/>
    <property type="molecule type" value="Genomic_DNA"/>
</dbReference>